<evidence type="ECO:0000313" key="2">
    <source>
        <dbReference type="EMBL" id="TGK13932.1"/>
    </source>
</evidence>
<dbReference type="SUPFAM" id="SSF81343">
    <property type="entry name" value="Fumarate reductase respiratory complex transmembrane subunits"/>
    <property type="match status" value="1"/>
</dbReference>
<feature type="transmembrane region" description="Helical" evidence="1">
    <location>
        <begin position="107"/>
        <end position="128"/>
    </location>
</feature>
<evidence type="ECO:0000313" key="3">
    <source>
        <dbReference type="Proteomes" id="UP000298458"/>
    </source>
</evidence>
<dbReference type="InterPro" id="IPR034804">
    <property type="entry name" value="SQR/QFR_C/D"/>
</dbReference>
<keyword evidence="3" id="KW-1185">Reference proteome</keyword>
<name>A0A4R9GJN1_9LEPT</name>
<dbReference type="AlphaFoldDB" id="A0A4R9GJN1"/>
<feature type="transmembrane region" description="Helical" evidence="1">
    <location>
        <begin position="17"/>
        <end position="39"/>
    </location>
</feature>
<dbReference type="GO" id="GO:0016020">
    <property type="term" value="C:membrane"/>
    <property type="evidence" value="ECO:0007669"/>
    <property type="project" value="InterPro"/>
</dbReference>
<dbReference type="InterPro" id="IPR011138">
    <property type="entry name" value="Cytochrome_b-558"/>
</dbReference>
<comment type="caution">
    <text evidence="2">The sequence shown here is derived from an EMBL/GenBank/DDBJ whole genome shotgun (WGS) entry which is preliminary data.</text>
</comment>
<organism evidence="2 3">
    <name type="scientific">Leptospira fletcheri</name>
    <dbReference type="NCBI Taxonomy" id="2484981"/>
    <lineage>
        <taxon>Bacteria</taxon>
        <taxon>Pseudomonadati</taxon>
        <taxon>Spirochaetota</taxon>
        <taxon>Spirochaetia</taxon>
        <taxon>Leptospirales</taxon>
        <taxon>Leptospiraceae</taxon>
        <taxon>Leptospira</taxon>
    </lineage>
</organism>
<feature type="transmembrane region" description="Helical" evidence="1">
    <location>
        <begin position="148"/>
        <end position="171"/>
    </location>
</feature>
<feature type="transmembrane region" description="Helical" evidence="1">
    <location>
        <begin position="59"/>
        <end position="79"/>
    </location>
</feature>
<proteinExistence type="predicted"/>
<dbReference type="EMBL" id="RQET01000001">
    <property type="protein sequence ID" value="TGK13932.1"/>
    <property type="molecule type" value="Genomic_DNA"/>
</dbReference>
<keyword evidence="1" id="KW-0472">Membrane</keyword>
<dbReference type="Gene3D" id="1.20.1300.10">
    <property type="entry name" value="Fumarate reductase/succinate dehydrogenase, transmembrane subunit"/>
    <property type="match status" value="1"/>
</dbReference>
<reference evidence="2" key="1">
    <citation type="journal article" date="2019" name="PLoS Negl. Trop. Dis.">
        <title>Revisiting the worldwide diversity of Leptospira species in the environment.</title>
        <authorList>
            <person name="Vincent A.T."/>
            <person name="Schiettekatte O."/>
            <person name="Bourhy P."/>
            <person name="Veyrier F.J."/>
            <person name="Picardeau M."/>
        </authorList>
    </citation>
    <scope>NUCLEOTIDE SEQUENCE [LARGE SCALE GENOMIC DNA]</scope>
    <source>
        <strain evidence="2">SSW15</strain>
    </source>
</reference>
<protein>
    <submittedName>
        <fullName evidence="2">Succinate dehydrogenase cytochrome b subunit</fullName>
    </submittedName>
</protein>
<keyword evidence="1" id="KW-0812">Transmembrane</keyword>
<accession>A0A4R9GJN1</accession>
<dbReference type="RefSeq" id="WP_135766273.1">
    <property type="nucleotide sequence ID" value="NZ_RQET01000001.1"/>
</dbReference>
<evidence type="ECO:0000256" key="1">
    <source>
        <dbReference type="SAM" id="Phobius"/>
    </source>
</evidence>
<gene>
    <name evidence="2" type="ORF">EHO60_00860</name>
</gene>
<dbReference type="OrthoDB" id="9802842at2"/>
<dbReference type="Proteomes" id="UP000298458">
    <property type="component" value="Unassembled WGS sequence"/>
</dbReference>
<sequence>MDFQAGYLRSSIGRKTIVGITGLVFFGFVFFHMLGNLQIFQEPDKINSYAAFLQSLGGLLWIARGTLLVAFVLHVYYAIRLSVENRQARPVGYVKNSTIQATLSSRMMALTGLVIFGAILYHLAHFTLGITDPKDFALKDAQGRHDVYSMVVLGFQNPIVSGAYVLWMFLLASHLRHGVSSVFQTFGLNTSFWAPKTNAFAIAYAILIFVGNSSIPLSILLGYVKLPGAQ</sequence>
<feature type="transmembrane region" description="Helical" evidence="1">
    <location>
        <begin position="201"/>
        <end position="224"/>
    </location>
</feature>
<dbReference type="CDD" id="cd03498">
    <property type="entry name" value="SQR_TypeB_2_TM"/>
    <property type="match status" value="1"/>
</dbReference>
<dbReference type="NCBIfam" id="TIGR02046">
    <property type="entry name" value="sdhC_b558_fam"/>
    <property type="match status" value="1"/>
</dbReference>
<keyword evidence="1" id="KW-1133">Transmembrane helix</keyword>